<evidence type="ECO:0000256" key="3">
    <source>
        <dbReference type="ARBA" id="ARBA00022833"/>
    </source>
</evidence>
<dbReference type="AlphaFoldDB" id="A0A9N9MKV0"/>
<feature type="domain" description="FLYWCH-type" evidence="4">
    <location>
        <begin position="2"/>
        <end position="51"/>
    </location>
</feature>
<keyword evidence="2" id="KW-0863">Zinc-finger</keyword>
<organism evidence="5 6">
    <name type="scientific">Ceutorhynchus assimilis</name>
    <name type="common">cabbage seed weevil</name>
    <dbReference type="NCBI Taxonomy" id="467358"/>
    <lineage>
        <taxon>Eukaryota</taxon>
        <taxon>Metazoa</taxon>
        <taxon>Ecdysozoa</taxon>
        <taxon>Arthropoda</taxon>
        <taxon>Hexapoda</taxon>
        <taxon>Insecta</taxon>
        <taxon>Pterygota</taxon>
        <taxon>Neoptera</taxon>
        <taxon>Endopterygota</taxon>
        <taxon>Coleoptera</taxon>
        <taxon>Polyphaga</taxon>
        <taxon>Cucujiformia</taxon>
        <taxon>Curculionidae</taxon>
        <taxon>Ceutorhynchinae</taxon>
        <taxon>Ceutorhynchus</taxon>
    </lineage>
</organism>
<evidence type="ECO:0000313" key="6">
    <source>
        <dbReference type="Proteomes" id="UP001152799"/>
    </source>
</evidence>
<dbReference type="Proteomes" id="UP001152799">
    <property type="component" value="Chromosome 2"/>
</dbReference>
<dbReference type="EMBL" id="OU892278">
    <property type="protein sequence ID" value="CAG9764323.1"/>
    <property type="molecule type" value="Genomic_DNA"/>
</dbReference>
<dbReference type="GO" id="GO:0008270">
    <property type="term" value="F:zinc ion binding"/>
    <property type="evidence" value="ECO:0007669"/>
    <property type="project" value="UniProtKB-KW"/>
</dbReference>
<proteinExistence type="predicted"/>
<dbReference type="Pfam" id="PF04500">
    <property type="entry name" value="FLYWCH"/>
    <property type="match status" value="1"/>
</dbReference>
<evidence type="ECO:0000256" key="2">
    <source>
        <dbReference type="ARBA" id="ARBA00022771"/>
    </source>
</evidence>
<dbReference type="Gene3D" id="2.20.25.240">
    <property type="match status" value="1"/>
</dbReference>
<dbReference type="OrthoDB" id="6679857at2759"/>
<gene>
    <name evidence="5" type="ORF">CEUTPL_LOCUS4963</name>
</gene>
<keyword evidence="3" id="KW-0862">Zinc</keyword>
<protein>
    <recommendedName>
        <fullName evidence="4">FLYWCH-type domain-containing protein</fullName>
    </recommendedName>
</protein>
<dbReference type="InterPro" id="IPR007588">
    <property type="entry name" value="Znf_FLYWCH"/>
</dbReference>
<evidence type="ECO:0000313" key="5">
    <source>
        <dbReference type="EMBL" id="CAG9764323.1"/>
    </source>
</evidence>
<keyword evidence="6" id="KW-1185">Reference proteome</keyword>
<accession>A0A9N9MKV0</accession>
<name>A0A9N9MKV0_9CUCU</name>
<keyword evidence="1" id="KW-0479">Metal-binding</keyword>
<evidence type="ECO:0000256" key="1">
    <source>
        <dbReference type="ARBA" id="ARBA00022723"/>
    </source>
</evidence>
<reference evidence="5" key="1">
    <citation type="submission" date="2022-01" db="EMBL/GenBank/DDBJ databases">
        <authorList>
            <person name="King R."/>
        </authorList>
    </citation>
    <scope>NUCLEOTIDE SEQUENCE</scope>
</reference>
<evidence type="ECO:0000259" key="4">
    <source>
        <dbReference type="Pfam" id="PF04500"/>
    </source>
</evidence>
<sequence>MILDNFEYKLQYRTATRSIWRCNQSNKTCLCKAKFMSFGRSIRIKSVAHTHGPTFRGDHSELNSQFVTIEFGDFYKDRK</sequence>